<proteinExistence type="predicted"/>
<gene>
    <name evidence="2" type="ORF">SNAT2548_LOCUS18396</name>
</gene>
<evidence type="ECO:0000313" key="3">
    <source>
        <dbReference type="Proteomes" id="UP000604046"/>
    </source>
</evidence>
<protein>
    <submittedName>
        <fullName evidence="2">Uncharacterized protein</fullName>
    </submittedName>
</protein>
<organism evidence="2 3">
    <name type="scientific">Symbiodinium natans</name>
    <dbReference type="NCBI Taxonomy" id="878477"/>
    <lineage>
        <taxon>Eukaryota</taxon>
        <taxon>Sar</taxon>
        <taxon>Alveolata</taxon>
        <taxon>Dinophyceae</taxon>
        <taxon>Suessiales</taxon>
        <taxon>Symbiodiniaceae</taxon>
        <taxon>Symbiodinium</taxon>
    </lineage>
</organism>
<reference evidence="2" key="1">
    <citation type="submission" date="2021-02" db="EMBL/GenBank/DDBJ databases">
        <authorList>
            <person name="Dougan E. K."/>
            <person name="Rhodes N."/>
            <person name="Thang M."/>
            <person name="Chan C."/>
        </authorList>
    </citation>
    <scope>NUCLEOTIDE SEQUENCE</scope>
</reference>
<dbReference type="Proteomes" id="UP000604046">
    <property type="component" value="Unassembled WGS sequence"/>
</dbReference>
<name>A0A812P4C6_9DINO</name>
<feature type="compositionally biased region" description="Gly residues" evidence="1">
    <location>
        <begin position="285"/>
        <end position="299"/>
    </location>
</feature>
<keyword evidence="3" id="KW-1185">Reference proteome</keyword>
<evidence type="ECO:0000256" key="1">
    <source>
        <dbReference type="SAM" id="MobiDB-lite"/>
    </source>
</evidence>
<feature type="compositionally biased region" description="Pro residues" evidence="1">
    <location>
        <begin position="185"/>
        <end position="196"/>
    </location>
</feature>
<accession>A0A812P4C6</accession>
<feature type="non-terminal residue" evidence="2">
    <location>
        <position position="1"/>
    </location>
</feature>
<dbReference type="EMBL" id="CAJNDS010002144">
    <property type="protein sequence ID" value="CAE7349829.1"/>
    <property type="molecule type" value="Genomic_DNA"/>
</dbReference>
<dbReference type="AlphaFoldDB" id="A0A812P4C6"/>
<feature type="compositionally biased region" description="Low complexity" evidence="1">
    <location>
        <begin position="145"/>
        <end position="154"/>
    </location>
</feature>
<feature type="region of interest" description="Disordered" evidence="1">
    <location>
        <begin position="265"/>
        <end position="299"/>
    </location>
</feature>
<comment type="caution">
    <text evidence="2">The sequence shown here is derived from an EMBL/GenBank/DDBJ whole genome shotgun (WGS) entry which is preliminary data.</text>
</comment>
<evidence type="ECO:0000313" key="2">
    <source>
        <dbReference type="EMBL" id="CAE7349829.1"/>
    </source>
</evidence>
<sequence>EHLAACGLAAARRRVRLSGSLAVHLCDQPLRQGLGLAAGLAGSQRCDAAGAATHCCGLQCRHRRVRAGEAVASRRGAVRSPAVQPGAGECGVLRRGSQRLRKVRRLADGPTPSGGCRGGATRSSPQRHHLQCSCQRPGEGGGVGARRAPAPANGQEGPPVRRDHPQLRHGRLRQRGPMATLPSPAGGPCPPAPLPQRVPLRHGRPRVRDRRGLGIGPGSLRGPGGIAAAGHARRVQLNHHGLWAGREVGLRTFPVPWSPAPRGGLPGHLQRRHRGVEPRPAVAAGGVGAGWDGGGSPGP</sequence>
<feature type="non-terminal residue" evidence="2">
    <location>
        <position position="299"/>
    </location>
</feature>
<feature type="region of interest" description="Disordered" evidence="1">
    <location>
        <begin position="103"/>
        <end position="200"/>
    </location>
</feature>